<sequence length="136" mass="15204">MEKIVMFIQCLLMLLVAIQLTSACTCSPPTLDEAMCGSNPVLMLTADTDALVDSDGNLVPDGSAADYTKYELHIDEIYKVRSVKKDGTLDINKCAVISKVEFKMVETDESKDINDLLTGVREPRCEKRRRLLKIFQ</sequence>
<dbReference type="PROSITE" id="PS51257">
    <property type="entry name" value="PROKAR_LIPOPROTEIN"/>
    <property type="match status" value="1"/>
</dbReference>
<evidence type="ECO:0000313" key="2">
    <source>
        <dbReference type="EMBL" id="KAL3880885.1"/>
    </source>
</evidence>
<gene>
    <name evidence="2" type="ORF">ACJMK2_033091</name>
</gene>
<feature type="signal peptide" evidence="1">
    <location>
        <begin position="1"/>
        <end position="23"/>
    </location>
</feature>
<comment type="caution">
    <text evidence="2">The sequence shown here is derived from an EMBL/GenBank/DDBJ whole genome shotgun (WGS) entry which is preliminary data.</text>
</comment>
<dbReference type="EMBL" id="JBJQND010000004">
    <property type="protein sequence ID" value="KAL3880885.1"/>
    <property type="molecule type" value="Genomic_DNA"/>
</dbReference>
<evidence type="ECO:0000313" key="3">
    <source>
        <dbReference type="Proteomes" id="UP001634394"/>
    </source>
</evidence>
<feature type="chain" id="PRO_5044885448" evidence="1">
    <location>
        <begin position="24"/>
        <end position="136"/>
    </location>
</feature>
<reference evidence="2 3" key="1">
    <citation type="submission" date="2024-11" db="EMBL/GenBank/DDBJ databases">
        <title>Chromosome-level genome assembly of the freshwater bivalve Anodonta woodiana.</title>
        <authorList>
            <person name="Chen X."/>
        </authorList>
    </citation>
    <scope>NUCLEOTIDE SEQUENCE [LARGE SCALE GENOMIC DNA]</scope>
    <source>
        <strain evidence="2">MN2024</strain>
        <tissue evidence="2">Gills</tissue>
    </source>
</reference>
<protein>
    <submittedName>
        <fullName evidence="2">Uncharacterized protein</fullName>
    </submittedName>
</protein>
<name>A0ABD3X7K6_SINWO</name>
<dbReference type="Proteomes" id="UP001634394">
    <property type="component" value="Unassembled WGS sequence"/>
</dbReference>
<accession>A0ABD3X7K6</accession>
<keyword evidence="3" id="KW-1185">Reference proteome</keyword>
<proteinExistence type="predicted"/>
<evidence type="ECO:0000256" key="1">
    <source>
        <dbReference type="SAM" id="SignalP"/>
    </source>
</evidence>
<keyword evidence="1" id="KW-0732">Signal</keyword>
<dbReference type="AlphaFoldDB" id="A0ABD3X7K6"/>
<organism evidence="2 3">
    <name type="scientific">Sinanodonta woodiana</name>
    <name type="common">Chinese pond mussel</name>
    <name type="synonym">Anodonta woodiana</name>
    <dbReference type="NCBI Taxonomy" id="1069815"/>
    <lineage>
        <taxon>Eukaryota</taxon>
        <taxon>Metazoa</taxon>
        <taxon>Spiralia</taxon>
        <taxon>Lophotrochozoa</taxon>
        <taxon>Mollusca</taxon>
        <taxon>Bivalvia</taxon>
        <taxon>Autobranchia</taxon>
        <taxon>Heteroconchia</taxon>
        <taxon>Palaeoheterodonta</taxon>
        <taxon>Unionida</taxon>
        <taxon>Unionoidea</taxon>
        <taxon>Unionidae</taxon>
        <taxon>Unioninae</taxon>
        <taxon>Sinanodonta</taxon>
    </lineage>
</organism>